<feature type="domain" description="MsrB" evidence="8">
    <location>
        <begin position="9"/>
        <end position="132"/>
    </location>
</feature>
<dbReference type="InterPro" id="IPR011057">
    <property type="entry name" value="Mss4-like_sf"/>
</dbReference>
<dbReference type="RefSeq" id="WP_015772504.1">
    <property type="nucleotide sequence ID" value="NC_013174.1"/>
</dbReference>
<dbReference type="GO" id="GO:0030091">
    <property type="term" value="P:protein repair"/>
    <property type="evidence" value="ECO:0007669"/>
    <property type="project" value="InterPro"/>
</dbReference>
<evidence type="ECO:0000256" key="1">
    <source>
        <dbReference type="ARBA" id="ARBA00001947"/>
    </source>
</evidence>
<evidence type="ECO:0000256" key="4">
    <source>
        <dbReference type="ARBA" id="ARBA00022723"/>
    </source>
</evidence>
<dbReference type="KEGG" id="jde:Jden_2240"/>
<dbReference type="Pfam" id="PF01641">
    <property type="entry name" value="SelR"/>
    <property type="match status" value="1"/>
</dbReference>
<dbReference type="NCBIfam" id="TIGR00357">
    <property type="entry name" value="peptide-methionine (R)-S-oxide reductase MsrB"/>
    <property type="match status" value="1"/>
</dbReference>
<dbReference type="OrthoDB" id="9785497at2"/>
<gene>
    <name evidence="9" type="ordered locus">Jden_2240</name>
</gene>
<dbReference type="FunFam" id="2.170.150.20:FF:000001">
    <property type="entry name" value="Peptide methionine sulfoxide reductase MsrB"/>
    <property type="match status" value="1"/>
</dbReference>
<dbReference type="PANTHER" id="PTHR10173:SF52">
    <property type="entry name" value="METHIONINE-R-SULFOXIDE REDUCTASE B1"/>
    <property type="match status" value="1"/>
</dbReference>
<keyword evidence="6" id="KW-0560">Oxidoreductase</keyword>
<protein>
    <recommendedName>
        <fullName evidence="3">peptide-methionine (R)-S-oxide reductase</fullName>
        <ecNumber evidence="3">1.8.4.12</ecNumber>
    </recommendedName>
</protein>
<evidence type="ECO:0000313" key="10">
    <source>
        <dbReference type="Proteomes" id="UP000000628"/>
    </source>
</evidence>
<dbReference type="GO" id="GO:0033743">
    <property type="term" value="F:peptide-methionine (R)-S-oxide reductase activity"/>
    <property type="evidence" value="ECO:0007669"/>
    <property type="project" value="UniProtKB-EC"/>
</dbReference>
<accession>C7R1P1</accession>
<dbReference type="InterPro" id="IPR002579">
    <property type="entry name" value="Met_Sox_Rdtase_MsrB_dom"/>
</dbReference>
<dbReference type="HOGENOM" id="CLU_031040_8_5_11"/>
<dbReference type="STRING" id="471856.Jden_2240"/>
<evidence type="ECO:0000256" key="2">
    <source>
        <dbReference type="ARBA" id="ARBA00007174"/>
    </source>
</evidence>
<dbReference type="eggNOG" id="COG0229">
    <property type="taxonomic scope" value="Bacteria"/>
</dbReference>
<dbReference type="SUPFAM" id="SSF51316">
    <property type="entry name" value="Mss4-like"/>
    <property type="match status" value="1"/>
</dbReference>
<evidence type="ECO:0000256" key="6">
    <source>
        <dbReference type="ARBA" id="ARBA00023002"/>
    </source>
</evidence>
<evidence type="ECO:0000256" key="7">
    <source>
        <dbReference type="ARBA" id="ARBA00048488"/>
    </source>
</evidence>
<dbReference type="GO" id="GO:0006979">
    <property type="term" value="P:response to oxidative stress"/>
    <property type="evidence" value="ECO:0007669"/>
    <property type="project" value="InterPro"/>
</dbReference>
<dbReference type="EMBL" id="CP001706">
    <property type="protein sequence ID" value="ACV09876.1"/>
    <property type="molecule type" value="Genomic_DNA"/>
</dbReference>
<dbReference type="Gene3D" id="2.170.150.20">
    <property type="entry name" value="Peptide methionine sulfoxide reductase"/>
    <property type="match status" value="1"/>
</dbReference>
<dbReference type="GO" id="GO:0005737">
    <property type="term" value="C:cytoplasm"/>
    <property type="evidence" value="ECO:0007669"/>
    <property type="project" value="TreeGrafter"/>
</dbReference>
<name>C7R1P1_JONDD</name>
<dbReference type="InterPro" id="IPR028427">
    <property type="entry name" value="Met_Sox_Rdtase_MsrB"/>
</dbReference>
<comment type="catalytic activity">
    <reaction evidence="7">
        <text>L-methionyl-[protein] + [thioredoxin]-disulfide + H2O = L-methionyl-(R)-S-oxide-[protein] + [thioredoxin]-dithiol</text>
        <dbReference type="Rhea" id="RHEA:24164"/>
        <dbReference type="Rhea" id="RHEA-COMP:10698"/>
        <dbReference type="Rhea" id="RHEA-COMP:10700"/>
        <dbReference type="Rhea" id="RHEA-COMP:12313"/>
        <dbReference type="Rhea" id="RHEA-COMP:12314"/>
        <dbReference type="ChEBI" id="CHEBI:15377"/>
        <dbReference type="ChEBI" id="CHEBI:16044"/>
        <dbReference type="ChEBI" id="CHEBI:29950"/>
        <dbReference type="ChEBI" id="CHEBI:45764"/>
        <dbReference type="ChEBI" id="CHEBI:50058"/>
        <dbReference type="EC" id="1.8.4.12"/>
    </reaction>
</comment>
<evidence type="ECO:0000256" key="5">
    <source>
        <dbReference type="ARBA" id="ARBA00022833"/>
    </source>
</evidence>
<keyword evidence="4" id="KW-0479">Metal-binding</keyword>
<comment type="cofactor">
    <cofactor evidence="1">
        <name>Zn(2+)</name>
        <dbReference type="ChEBI" id="CHEBI:29105"/>
    </cofactor>
</comment>
<proteinExistence type="inferred from homology"/>
<dbReference type="PANTHER" id="PTHR10173">
    <property type="entry name" value="METHIONINE SULFOXIDE REDUCTASE"/>
    <property type="match status" value="1"/>
</dbReference>
<dbReference type="PROSITE" id="PS51790">
    <property type="entry name" value="MSRB"/>
    <property type="match status" value="1"/>
</dbReference>
<sequence length="145" mass="15874">MTYPVTKSDQQWRDELNDLEYAVLRHAATERPFTGDLLGETRTGTYHCKGCDSVLFDAATKFDAHCGWPSFFDPANNSAVVLKDDLTLGMTRTEVVCAACGSHLGHVFDDAPWTPTGQRYCMNSVSLTFRPDSGATGHVGADAHE</sequence>
<dbReference type="EC" id="1.8.4.12" evidence="3"/>
<evidence type="ECO:0000259" key="8">
    <source>
        <dbReference type="PROSITE" id="PS51790"/>
    </source>
</evidence>
<dbReference type="Proteomes" id="UP000000628">
    <property type="component" value="Chromosome"/>
</dbReference>
<evidence type="ECO:0000313" key="9">
    <source>
        <dbReference type="EMBL" id="ACV09876.1"/>
    </source>
</evidence>
<comment type="similarity">
    <text evidence="2">Belongs to the MsrB Met sulfoxide reductase family.</text>
</comment>
<reference evidence="9 10" key="1">
    <citation type="journal article" date="2009" name="Stand. Genomic Sci.">
        <title>Complete genome sequence of Jonesia denitrificans type strain (Prevot 55134).</title>
        <authorList>
            <person name="Pukall R."/>
            <person name="Gehrich-Schroter G."/>
            <person name="Lapidus A."/>
            <person name="Nolan M."/>
            <person name="Glavina Del Rio T."/>
            <person name="Lucas S."/>
            <person name="Chen F."/>
            <person name="Tice H."/>
            <person name="Pitluck S."/>
            <person name="Cheng J.F."/>
            <person name="Copeland A."/>
            <person name="Saunders E."/>
            <person name="Brettin T."/>
            <person name="Detter J.C."/>
            <person name="Bruce D."/>
            <person name="Goodwin L."/>
            <person name="Pati A."/>
            <person name="Ivanova N."/>
            <person name="Mavromatis K."/>
            <person name="Ovchinnikova G."/>
            <person name="Chen A."/>
            <person name="Palaniappan K."/>
            <person name="Land M."/>
            <person name="Hauser L."/>
            <person name="Chang Y.J."/>
            <person name="Jeffries C.D."/>
            <person name="Chain P."/>
            <person name="Goker M."/>
            <person name="Bristow J."/>
            <person name="Eisen J.A."/>
            <person name="Markowitz V."/>
            <person name="Hugenholtz P."/>
            <person name="Kyrpides N.C."/>
            <person name="Klenk H.P."/>
            <person name="Han C."/>
        </authorList>
    </citation>
    <scope>NUCLEOTIDE SEQUENCE [LARGE SCALE GENOMIC DNA]</scope>
    <source>
        <strain evidence="10">ATCC 14870 / DSM 20603 / BCRC 15368 / CIP 55.134 / JCM 11481 / NBRC 15587 / NCTC 10816 / Prevot 55134</strain>
    </source>
</reference>
<dbReference type="AlphaFoldDB" id="C7R1P1"/>
<evidence type="ECO:0000256" key="3">
    <source>
        <dbReference type="ARBA" id="ARBA00012499"/>
    </source>
</evidence>
<organism evidence="9 10">
    <name type="scientific">Jonesia denitrificans (strain ATCC 14870 / DSM 20603 / BCRC 15368 / CIP 55.134 / JCM 11481 / NBRC 15587 / NCTC 10816 / Prevot 55134)</name>
    <name type="common">Listeria denitrificans</name>
    <dbReference type="NCBI Taxonomy" id="471856"/>
    <lineage>
        <taxon>Bacteria</taxon>
        <taxon>Bacillati</taxon>
        <taxon>Actinomycetota</taxon>
        <taxon>Actinomycetes</taxon>
        <taxon>Micrococcales</taxon>
        <taxon>Jonesiaceae</taxon>
        <taxon>Jonesia</taxon>
    </lineage>
</organism>
<keyword evidence="5" id="KW-0862">Zinc</keyword>
<dbReference type="GO" id="GO:0046872">
    <property type="term" value="F:metal ion binding"/>
    <property type="evidence" value="ECO:0007669"/>
    <property type="project" value="UniProtKB-KW"/>
</dbReference>
<keyword evidence="10" id="KW-1185">Reference proteome</keyword>